<dbReference type="InterPro" id="IPR039754">
    <property type="entry name" value="Esf1"/>
</dbReference>
<feature type="compositionally biased region" description="Basic and acidic residues" evidence="5">
    <location>
        <begin position="463"/>
        <end position="476"/>
    </location>
</feature>
<accession>W4KMG2</accession>
<evidence type="ECO:0000256" key="5">
    <source>
        <dbReference type="SAM" id="MobiDB-lite"/>
    </source>
</evidence>
<comment type="subcellular location">
    <subcellularLocation>
        <location evidence="1">Nucleus</location>
        <location evidence="1">Nucleolus</location>
    </subcellularLocation>
</comment>
<evidence type="ECO:0000259" key="7">
    <source>
        <dbReference type="Pfam" id="PF25121"/>
    </source>
</evidence>
<dbReference type="GO" id="GO:0005730">
    <property type="term" value="C:nucleolus"/>
    <property type="evidence" value="ECO:0007669"/>
    <property type="project" value="UniProtKB-SubCell"/>
</dbReference>
<feature type="domain" description="ESF1 RRM" evidence="7">
    <location>
        <begin position="169"/>
        <end position="336"/>
    </location>
</feature>
<evidence type="ECO:0000256" key="4">
    <source>
        <dbReference type="ARBA" id="ARBA00023242"/>
    </source>
</evidence>
<feature type="compositionally biased region" description="Basic and acidic residues" evidence="5">
    <location>
        <begin position="26"/>
        <end position="74"/>
    </location>
</feature>
<feature type="compositionally biased region" description="Acidic residues" evidence="5">
    <location>
        <begin position="499"/>
        <end position="514"/>
    </location>
</feature>
<feature type="compositionally biased region" description="Basic and acidic residues" evidence="5">
    <location>
        <begin position="530"/>
        <end position="548"/>
    </location>
</feature>
<dbReference type="GO" id="GO:0003723">
    <property type="term" value="F:RNA binding"/>
    <property type="evidence" value="ECO:0007669"/>
    <property type="project" value="TreeGrafter"/>
</dbReference>
<dbReference type="Pfam" id="PF08159">
    <property type="entry name" value="NUC153"/>
    <property type="match status" value="1"/>
</dbReference>
<feature type="compositionally biased region" description="Basic and acidic residues" evidence="5">
    <location>
        <begin position="559"/>
        <end position="576"/>
    </location>
</feature>
<feature type="compositionally biased region" description="Basic residues" evidence="5">
    <location>
        <begin position="577"/>
        <end position="588"/>
    </location>
</feature>
<dbReference type="Pfam" id="PF25121">
    <property type="entry name" value="RRM_ESF1"/>
    <property type="match status" value="1"/>
</dbReference>
<evidence type="ECO:0000256" key="1">
    <source>
        <dbReference type="ARBA" id="ARBA00004604"/>
    </source>
</evidence>
<feature type="compositionally biased region" description="Basic and acidic residues" evidence="5">
    <location>
        <begin position="1"/>
        <end position="15"/>
    </location>
</feature>
<feature type="compositionally biased region" description="Gly residues" evidence="5">
    <location>
        <begin position="425"/>
        <end position="441"/>
    </location>
</feature>
<feature type="region of interest" description="Disordered" evidence="5">
    <location>
        <begin position="390"/>
        <end position="600"/>
    </location>
</feature>
<dbReference type="GO" id="GO:0006364">
    <property type="term" value="P:rRNA processing"/>
    <property type="evidence" value="ECO:0007669"/>
    <property type="project" value="InterPro"/>
</dbReference>
<dbReference type="PANTHER" id="PTHR12202:SF0">
    <property type="entry name" value="ESF1 HOMOLOG"/>
    <property type="match status" value="1"/>
</dbReference>
<dbReference type="STRING" id="747525.W4KMG2"/>
<evidence type="ECO:0000259" key="6">
    <source>
        <dbReference type="Pfam" id="PF08159"/>
    </source>
</evidence>
<dbReference type="RefSeq" id="XP_009540853.1">
    <property type="nucleotide sequence ID" value="XM_009542558.1"/>
</dbReference>
<evidence type="ECO:0000313" key="9">
    <source>
        <dbReference type="Proteomes" id="UP000030671"/>
    </source>
</evidence>
<dbReference type="PANTHER" id="PTHR12202">
    <property type="entry name" value="ESF1 HOMOLOG"/>
    <property type="match status" value="1"/>
</dbReference>
<evidence type="ECO:0000256" key="3">
    <source>
        <dbReference type="ARBA" id="ARBA00023054"/>
    </source>
</evidence>
<gene>
    <name evidence="8" type="ORF">HETIRDRAFT_305990</name>
</gene>
<dbReference type="GeneID" id="20669364"/>
<name>W4KMG2_HETIT</name>
<evidence type="ECO:0000256" key="2">
    <source>
        <dbReference type="ARBA" id="ARBA00009087"/>
    </source>
</evidence>
<dbReference type="Proteomes" id="UP000030671">
    <property type="component" value="Unassembled WGS sequence"/>
</dbReference>
<feature type="compositionally biased region" description="Acidic residues" evidence="5">
    <location>
        <begin position="96"/>
        <end position="111"/>
    </location>
</feature>
<keyword evidence="9" id="KW-1185">Reference proteome</keyword>
<dbReference type="KEGG" id="hir:HETIRDRAFT_305990"/>
<dbReference type="eggNOG" id="KOG2318">
    <property type="taxonomic scope" value="Eukaryota"/>
</dbReference>
<dbReference type="InterPro" id="IPR012580">
    <property type="entry name" value="NUC153"/>
</dbReference>
<evidence type="ECO:0000313" key="8">
    <source>
        <dbReference type="EMBL" id="ETW86884.1"/>
    </source>
</evidence>
<dbReference type="EMBL" id="KI925454">
    <property type="protein sequence ID" value="ETW86884.1"/>
    <property type="molecule type" value="Genomic_DNA"/>
</dbReference>
<keyword evidence="4" id="KW-0539">Nucleus</keyword>
<feature type="region of interest" description="Disordered" evidence="5">
    <location>
        <begin position="634"/>
        <end position="694"/>
    </location>
</feature>
<dbReference type="OrthoDB" id="431825at2759"/>
<feature type="compositionally biased region" description="Basic and acidic residues" evidence="5">
    <location>
        <begin position="405"/>
        <end position="421"/>
    </location>
</feature>
<organism evidence="8 9">
    <name type="scientific">Heterobasidion irregulare (strain TC 32-1)</name>
    <dbReference type="NCBI Taxonomy" id="747525"/>
    <lineage>
        <taxon>Eukaryota</taxon>
        <taxon>Fungi</taxon>
        <taxon>Dikarya</taxon>
        <taxon>Basidiomycota</taxon>
        <taxon>Agaricomycotina</taxon>
        <taxon>Agaricomycetes</taxon>
        <taxon>Russulales</taxon>
        <taxon>Bondarzewiaceae</taxon>
        <taxon>Heterobasidion</taxon>
        <taxon>Heterobasidion annosum species complex</taxon>
    </lineage>
</organism>
<keyword evidence="3" id="KW-0175">Coiled coil</keyword>
<dbReference type="HOGENOM" id="CLU_010564_0_1_1"/>
<feature type="domain" description="NUC153" evidence="6">
    <location>
        <begin position="607"/>
        <end position="634"/>
    </location>
</feature>
<protein>
    <submittedName>
        <fullName evidence="8">Uncharacterized protein</fullName>
    </submittedName>
</protein>
<dbReference type="InParanoid" id="W4KMG2"/>
<comment type="similarity">
    <text evidence="2">Belongs to the ESF1 family.</text>
</comment>
<dbReference type="InterPro" id="IPR056750">
    <property type="entry name" value="RRM_ESF1"/>
</dbReference>
<feature type="region of interest" description="Disordered" evidence="5">
    <location>
        <begin position="1"/>
        <end position="126"/>
    </location>
</feature>
<dbReference type="AlphaFoldDB" id="W4KMG2"/>
<reference evidence="8 9" key="1">
    <citation type="journal article" date="2012" name="New Phytol.">
        <title>Insight into trade-off between wood decay and parasitism from the genome of a fungal forest pathogen.</title>
        <authorList>
            <person name="Olson A."/>
            <person name="Aerts A."/>
            <person name="Asiegbu F."/>
            <person name="Belbahri L."/>
            <person name="Bouzid O."/>
            <person name="Broberg A."/>
            <person name="Canback B."/>
            <person name="Coutinho P.M."/>
            <person name="Cullen D."/>
            <person name="Dalman K."/>
            <person name="Deflorio G."/>
            <person name="van Diepen L.T."/>
            <person name="Dunand C."/>
            <person name="Duplessis S."/>
            <person name="Durling M."/>
            <person name="Gonthier P."/>
            <person name="Grimwood J."/>
            <person name="Fossdal C.G."/>
            <person name="Hansson D."/>
            <person name="Henrissat B."/>
            <person name="Hietala A."/>
            <person name="Himmelstrand K."/>
            <person name="Hoffmeister D."/>
            <person name="Hogberg N."/>
            <person name="James T.Y."/>
            <person name="Karlsson M."/>
            <person name="Kohler A."/>
            <person name="Kues U."/>
            <person name="Lee Y.H."/>
            <person name="Lin Y.C."/>
            <person name="Lind M."/>
            <person name="Lindquist E."/>
            <person name="Lombard V."/>
            <person name="Lucas S."/>
            <person name="Lunden K."/>
            <person name="Morin E."/>
            <person name="Murat C."/>
            <person name="Park J."/>
            <person name="Raffaello T."/>
            <person name="Rouze P."/>
            <person name="Salamov A."/>
            <person name="Schmutz J."/>
            <person name="Solheim H."/>
            <person name="Stahlberg J."/>
            <person name="Velez H."/>
            <person name="de Vries R.P."/>
            <person name="Wiebenga A."/>
            <person name="Woodward S."/>
            <person name="Yakovlev I."/>
            <person name="Garbelotto M."/>
            <person name="Martin F."/>
            <person name="Grigoriev I.V."/>
            <person name="Stenlid J."/>
        </authorList>
    </citation>
    <scope>NUCLEOTIDE SEQUENCE [LARGE SCALE GENOMIC DNA]</scope>
    <source>
        <strain evidence="8 9">TC 32-1</strain>
    </source>
</reference>
<dbReference type="FunCoup" id="W4KMG2">
    <property type="interactions" value="641"/>
</dbReference>
<proteinExistence type="inferred from homology"/>
<sequence>MSDPRFARLKSDPRFRRPKKHQSKVVVDDRFKSIFEDGKKQGKKDKGGNRVDKYGRALADTHEKDNLRRFYRLENEEEEPLRAGPDYARGEALLESSDDDGDEASDAESDSDGVVTLGRDPSKPIRINDEDLEVDLDETNYADLDAQAAAYSKAAEAANEEQEDDVTRTRRLAVVNLDWDYVRANHLYRIFASVVSPTIASSSKSSKNSAPVVRGTVRSVRVYPSQFGKERLEREEREGPPVDLFKKKVELDEEDINETNIYETGDTNEYDDDALRKYQLERLRYYYAIVECDTVPAAVHLYNELQGTELERSANVFDLSFVPDDMTFEEEPRDEALGDDLGTGYKGLDFVTDALRHSKVKLTWDQDDPDRDRVTRRNLSRKEIEENDFRAFIASSSGSESESNDNAKDKGKKAMERDKLRALLLGGGGEDMPEGWGGGAFDGEDKGDVDMEVTFTPALSGTKEGDETTLEKYQRKMKEKRKKRKEEVKQSAGGTSDLAGDEFFEEGSSEEEGEAVVAPKKEKGKKKGKSDRSGGDEKDVHETRKPSTTEELTLLVGPDKPDAEPKHFDMKAVVKAEKKKGRKGKKGKKGEEAENEMQEDFVIDVRDERFKAIHEDPAFAIDPSNPRFKKTKAMASMLQERSKRQRHKLRDRDGADVKSLSAEGTEKQALTSLVESVKRKSAATEGGIGKRRKV</sequence>